<dbReference type="PANTHER" id="PTHR43788:SF8">
    <property type="entry name" value="DNA-BINDING PROTEIN SMUBP-2"/>
    <property type="match status" value="1"/>
</dbReference>
<evidence type="ECO:0000256" key="1">
    <source>
        <dbReference type="ARBA" id="ARBA00007913"/>
    </source>
</evidence>
<dbReference type="InterPro" id="IPR027417">
    <property type="entry name" value="P-loop_NTPase"/>
</dbReference>
<keyword evidence="3 8" id="KW-0378">Hydrolase</keyword>
<dbReference type="InterPro" id="IPR041679">
    <property type="entry name" value="DNA2/NAM7-like_C"/>
</dbReference>
<evidence type="ECO:0000256" key="4">
    <source>
        <dbReference type="ARBA" id="ARBA00022806"/>
    </source>
</evidence>
<dbReference type="GO" id="GO:0004386">
    <property type="term" value="F:helicase activity"/>
    <property type="evidence" value="ECO:0007669"/>
    <property type="project" value="UniProtKB-KW"/>
</dbReference>
<keyword evidence="5" id="KW-0067">ATP-binding</keyword>
<evidence type="ECO:0000256" key="3">
    <source>
        <dbReference type="ARBA" id="ARBA00022801"/>
    </source>
</evidence>
<dbReference type="Proteomes" id="UP001596058">
    <property type="component" value="Unassembled WGS sequence"/>
</dbReference>
<dbReference type="Gene3D" id="3.40.50.300">
    <property type="entry name" value="P-loop containing nucleotide triphosphate hydrolases"/>
    <property type="match status" value="2"/>
</dbReference>
<dbReference type="RefSeq" id="WP_379517981.1">
    <property type="nucleotide sequence ID" value="NZ_JBHSPA010000037.1"/>
</dbReference>
<feature type="domain" description="AAA+ ATPase" evidence="7">
    <location>
        <begin position="272"/>
        <end position="456"/>
    </location>
</feature>
<keyword evidence="6" id="KW-0175">Coiled coil</keyword>
<dbReference type="GO" id="GO:0016787">
    <property type="term" value="F:hydrolase activity"/>
    <property type="evidence" value="ECO:0007669"/>
    <property type="project" value="UniProtKB-KW"/>
</dbReference>
<accession>A0ABW1CU34</accession>
<feature type="coiled-coil region" evidence="6">
    <location>
        <begin position="365"/>
        <end position="422"/>
    </location>
</feature>
<dbReference type="SMART" id="SM00382">
    <property type="entry name" value="AAA"/>
    <property type="match status" value="1"/>
</dbReference>
<evidence type="ECO:0000313" key="8">
    <source>
        <dbReference type="EMBL" id="MFC5828480.1"/>
    </source>
</evidence>
<organism evidence="8 9">
    <name type="scientific">Nonomuraea insulae</name>
    <dbReference type="NCBI Taxonomy" id="1616787"/>
    <lineage>
        <taxon>Bacteria</taxon>
        <taxon>Bacillati</taxon>
        <taxon>Actinomycetota</taxon>
        <taxon>Actinomycetes</taxon>
        <taxon>Streptosporangiales</taxon>
        <taxon>Streptosporangiaceae</taxon>
        <taxon>Nonomuraea</taxon>
    </lineage>
</organism>
<evidence type="ECO:0000259" key="7">
    <source>
        <dbReference type="SMART" id="SM00382"/>
    </source>
</evidence>
<reference evidence="9" key="1">
    <citation type="journal article" date="2019" name="Int. J. Syst. Evol. Microbiol.">
        <title>The Global Catalogue of Microorganisms (GCM) 10K type strain sequencing project: providing services to taxonomists for standard genome sequencing and annotation.</title>
        <authorList>
            <consortium name="The Broad Institute Genomics Platform"/>
            <consortium name="The Broad Institute Genome Sequencing Center for Infectious Disease"/>
            <person name="Wu L."/>
            <person name="Ma J."/>
        </authorList>
    </citation>
    <scope>NUCLEOTIDE SEQUENCE [LARGE SCALE GENOMIC DNA]</scope>
    <source>
        <strain evidence="9">CCUG 53903</strain>
    </source>
</reference>
<keyword evidence="4 8" id="KW-0347">Helicase</keyword>
<dbReference type="PANTHER" id="PTHR43788">
    <property type="entry name" value="DNA2/NAM7 HELICASE FAMILY MEMBER"/>
    <property type="match status" value="1"/>
</dbReference>
<proteinExistence type="inferred from homology"/>
<comment type="similarity">
    <text evidence="1">Belongs to the DNA2/NAM7 helicase family.</text>
</comment>
<name>A0ABW1CU34_9ACTN</name>
<gene>
    <name evidence="8" type="ORF">ACFPZ3_31830</name>
</gene>
<dbReference type="InterPro" id="IPR041677">
    <property type="entry name" value="DNA2/NAM7_AAA_11"/>
</dbReference>
<evidence type="ECO:0000256" key="5">
    <source>
        <dbReference type="ARBA" id="ARBA00022840"/>
    </source>
</evidence>
<dbReference type="CDD" id="cd18808">
    <property type="entry name" value="SF1_C_Upf1"/>
    <property type="match status" value="1"/>
</dbReference>
<protein>
    <submittedName>
        <fullName evidence="8">DEAD/DEAH box helicase</fullName>
        <ecNumber evidence="8">3.6.4.-</ecNumber>
    </submittedName>
</protein>
<keyword evidence="2" id="KW-0547">Nucleotide-binding</keyword>
<sequence length="908" mass="98631">MAGRGKPNVVTVVQAALTNGPVSGNELLEIVHRAGLRIDKGVLWETCATHGLADLRDDMWVPRGWAEPQAERPAFWGSIEDRAATEAKRLAMSLGLPAYEPVPPAGPVPPGWPEAARQAATALRHELTAVSKRRVQTDVPLIATAESAGRLRRFEAQGEIGAAEGTPATLIIKNQPFKVEIVSVFGSVVTLSMPSDAPVTAEATLRMDLSWLLTEQSKRLNELVQGGPGFHAVAALAAVTPPEPGTPASLTKPVGPPGLNQGQRAAVQIALDPGLTWLWGPPGTGKTTTIAALIAELCARKRRVLLAAPTNAALDVAIQAVLRRLPTLTDGGLARIGQPADPSLVRSVLVDEIAAARGAPLAQRRVEAGRQLREHRKDLDTLKRRDLDRAEETRRLRLETQIAELQALLRELDSELVRVRRQVCREATVVAATAHQLALETLKHLTFDVVVLDEASMTTAALTMLVAGAGRGHTIIAGDFRQLPPVVIADTEEVQEWLCRSPFEKAGIPAAVSERRDPPRLATLTEQYRMRQSIGDLVSTAFYDRRLSTAPATAARATRSKASWAKAELMIVDTSRMRSRTARRQGSLSRYNLAHAQLIAGLSADATATAQDLGLITPFAPQARLLESLLPETRLKDWAASTVHRFQGGERDIVVYDTVDSGRGVTPLNRWFTEGHAGSEGARLLNVAASRARDHLVVIGALETLHKRAAARDPVWTFFSNLLDQATLLPWRATLCGERTELIEDELVERLRDDIKQAATVDMWLPRGSLRALPSLLPELSSLAERATIWVEPDKDGYLPVEALQARREGVNIRACLPILESSAIVGDVVWSSSESLLGSNPGVVLRTEHRAFADAARRAQRRRPGAGAPGSGQFGDDCGRCRRMLIRYERDRRGRIGLRYECSACGT</sequence>
<dbReference type="InterPro" id="IPR003593">
    <property type="entry name" value="AAA+_ATPase"/>
</dbReference>
<dbReference type="EC" id="3.6.4.-" evidence="8"/>
<keyword evidence="9" id="KW-1185">Reference proteome</keyword>
<dbReference type="EMBL" id="JBHSPA010000037">
    <property type="protein sequence ID" value="MFC5828480.1"/>
    <property type="molecule type" value="Genomic_DNA"/>
</dbReference>
<dbReference type="InterPro" id="IPR050534">
    <property type="entry name" value="Coronavir_polyprotein_1ab"/>
</dbReference>
<evidence type="ECO:0000256" key="6">
    <source>
        <dbReference type="SAM" id="Coils"/>
    </source>
</evidence>
<evidence type="ECO:0000313" key="9">
    <source>
        <dbReference type="Proteomes" id="UP001596058"/>
    </source>
</evidence>
<dbReference type="InterPro" id="IPR047187">
    <property type="entry name" value="SF1_C_Upf1"/>
</dbReference>
<dbReference type="Pfam" id="PF13087">
    <property type="entry name" value="AAA_12"/>
    <property type="match status" value="1"/>
</dbReference>
<dbReference type="SUPFAM" id="SSF52540">
    <property type="entry name" value="P-loop containing nucleoside triphosphate hydrolases"/>
    <property type="match status" value="1"/>
</dbReference>
<evidence type="ECO:0000256" key="2">
    <source>
        <dbReference type="ARBA" id="ARBA00022741"/>
    </source>
</evidence>
<comment type="caution">
    <text evidence="8">The sequence shown here is derived from an EMBL/GenBank/DDBJ whole genome shotgun (WGS) entry which is preliminary data.</text>
</comment>
<dbReference type="Pfam" id="PF13086">
    <property type="entry name" value="AAA_11"/>
    <property type="match status" value="1"/>
</dbReference>